<evidence type="ECO:0000313" key="3">
    <source>
        <dbReference type="Proteomes" id="UP000299102"/>
    </source>
</evidence>
<feature type="non-terminal residue" evidence="2">
    <location>
        <position position="111"/>
    </location>
</feature>
<gene>
    <name evidence="2" type="ORF">EVAR_73366_1</name>
</gene>
<feature type="transmembrane region" description="Helical" evidence="1">
    <location>
        <begin position="70"/>
        <end position="91"/>
    </location>
</feature>
<name>A0A4C1SD40_EUMVA</name>
<sequence>MRKRAKKSRKCALLIYCGTNQLNLLVDLLRATIVNVIIVLAPANMAAVDIIQVIDIVIIINHIIVVVPPAAAVIAVVMIVIVIAAAVVAAVTKILTSSALLILTYTQDQPG</sequence>
<protein>
    <submittedName>
        <fullName evidence="2">Uncharacterized protein</fullName>
    </submittedName>
</protein>
<comment type="caution">
    <text evidence="2">The sequence shown here is derived from an EMBL/GenBank/DDBJ whole genome shotgun (WGS) entry which is preliminary data.</text>
</comment>
<dbReference type="EMBL" id="BGZK01006618">
    <property type="protein sequence ID" value="GBO99765.1"/>
    <property type="molecule type" value="Genomic_DNA"/>
</dbReference>
<keyword evidence="1" id="KW-0812">Transmembrane</keyword>
<keyword evidence="3" id="KW-1185">Reference proteome</keyword>
<feature type="transmembrane region" description="Helical" evidence="1">
    <location>
        <begin position="33"/>
        <end position="64"/>
    </location>
</feature>
<dbReference type="Proteomes" id="UP000299102">
    <property type="component" value="Unassembled WGS sequence"/>
</dbReference>
<proteinExistence type="predicted"/>
<keyword evidence="1" id="KW-1133">Transmembrane helix</keyword>
<reference evidence="2 3" key="1">
    <citation type="journal article" date="2019" name="Commun. Biol.">
        <title>The bagworm genome reveals a unique fibroin gene that provides high tensile strength.</title>
        <authorList>
            <person name="Kono N."/>
            <person name="Nakamura H."/>
            <person name="Ohtoshi R."/>
            <person name="Tomita M."/>
            <person name="Numata K."/>
            <person name="Arakawa K."/>
        </authorList>
    </citation>
    <scope>NUCLEOTIDE SEQUENCE [LARGE SCALE GENOMIC DNA]</scope>
</reference>
<evidence type="ECO:0000313" key="2">
    <source>
        <dbReference type="EMBL" id="GBO99765.1"/>
    </source>
</evidence>
<keyword evidence="1" id="KW-0472">Membrane</keyword>
<accession>A0A4C1SD40</accession>
<evidence type="ECO:0000256" key="1">
    <source>
        <dbReference type="SAM" id="Phobius"/>
    </source>
</evidence>
<dbReference type="AlphaFoldDB" id="A0A4C1SD40"/>
<organism evidence="2 3">
    <name type="scientific">Eumeta variegata</name>
    <name type="common">Bagworm moth</name>
    <name type="synonym">Eumeta japonica</name>
    <dbReference type="NCBI Taxonomy" id="151549"/>
    <lineage>
        <taxon>Eukaryota</taxon>
        <taxon>Metazoa</taxon>
        <taxon>Ecdysozoa</taxon>
        <taxon>Arthropoda</taxon>
        <taxon>Hexapoda</taxon>
        <taxon>Insecta</taxon>
        <taxon>Pterygota</taxon>
        <taxon>Neoptera</taxon>
        <taxon>Endopterygota</taxon>
        <taxon>Lepidoptera</taxon>
        <taxon>Glossata</taxon>
        <taxon>Ditrysia</taxon>
        <taxon>Tineoidea</taxon>
        <taxon>Psychidae</taxon>
        <taxon>Oiketicinae</taxon>
        <taxon>Eumeta</taxon>
    </lineage>
</organism>